<feature type="domain" description="Calcineurin-like phosphoesterase" evidence="1">
    <location>
        <begin position="106"/>
        <end position="333"/>
    </location>
</feature>
<dbReference type="EMBL" id="CP089285">
    <property type="protein sequence ID" value="UTO56056.1"/>
    <property type="molecule type" value="Genomic_DNA"/>
</dbReference>
<dbReference type="Pfam" id="PF00149">
    <property type="entry name" value="Metallophos"/>
    <property type="match status" value="1"/>
</dbReference>
<dbReference type="Proteomes" id="UP001059822">
    <property type="component" value="Chromosome"/>
</dbReference>
<evidence type="ECO:0000313" key="4">
    <source>
        <dbReference type="Proteomes" id="UP001059822"/>
    </source>
</evidence>
<dbReference type="Proteomes" id="UP001059985">
    <property type="component" value="Chromosome"/>
</dbReference>
<dbReference type="InterPro" id="IPR004843">
    <property type="entry name" value="Calcineurin-like_PHP"/>
</dbReference>
<sequence length="426" mass="49017">MKVLAFLLSLMIYFSNMYVKADVLFVWSQVVSNNNLSVRAIISAEDDCPKINVDSKIRRMSVRALPVYNKSAVFNNKVCEAVISNTAKIIKVNTNIVPAIPNKIKKIAIIGDTGCRISLYYEQNCKSQDKWPLERILYQVSQHNPDLVIHVGDYLYREKSCSDNTKCNKGVYGDNFNTWKLDWLDPSKLLSKKAPFIFVRGNHEDCNRAYRGWFRYLSASSFVDVDKALCKNIVDSWIFTPKQLGIGDLNFYIYDSSNISEMLFSKQDIKNVRSRFLNKLHHESPMWLLTHRPLWSYIERRNVPYYGSLLQVKAFSNLLPRNLLAIVSGHVHIGQILRMKMKDNIVTQIIVGNSGTKLDNVKLLKMHNVKIGNFIADSIQSVKNFGFTIVNVNTKYSHVKYYDVNNNEVYQLKILNESIAKKISCK</sequence>
<evidence type="ECO:0000259" key="1">
    <source>
        <dbReference type="Pfam" id="PF00149"/>
    </source>
</evidence>
<accession>A0A9Q9BTT4</accession>
<name>A0A9Q9BTT4_9RICK</name>
<evidence type="ECO:0000313" key="3">
    <source>
        <dbReference type="EMBL" id="UTO56056.1"/>
    </source>
</evidence>
<reference evidence="2" key="1">
    <citation type="journal article" date="2022" name="Microorganisms">
        <title>Assembly and Comparison of Ca. Neoehrlichia mikurensis Genomes.</title>
        <authorList>
            <person name="Azagi T."/>
            <person name="Dirks R.P."/>
            <person name="Yebra-Pimentel E.S."/>
            <person name="Schaap P.J."/>
            <person name="Koehorst J.J."/>
            <person name="Esser H.J."/>
            <person name="Sprong H."/>
        </authorList>
    </citation>
    <scope>NUCLEOTIDE SEQUENCE</scope>
    <source>
        <strain evidence="3">18-2804</strain>
        <strain evidence="2">18-2837</strain>
    </source>
</reference>
<dbReference type="GO" id="GO:0016787">
    <property type="term" value="F:hydrolase activity"/>
    <property type="evidence" value="ECO:0007669"/>
    <property type="project" value="InterPro"/>
</dbReference>
<evidence type="ECO:0000313" key="5">
    <source>
        <dbReference type="Proteomes" id="UP001059985"/>
    </source>
</evidence>
<evidence type="ECO:0000313" key="2">
    <source>
        <dbReference type="EMBL" id="UTO55136.1"/>
    </source>
</evidence>
<organism evidence="2 4">
    <name type="scientific">Neoehrlichia mikurensis</name>
    <dbReference type="NCBI Taxonomy" id="89586"/>
    <lineage>
        <taxon>Bacteria</taxon>
        <taxon>Pseudomonadati</taxon>
        <taxon>Pseudomonadota</taxon>
        <taxon>Alphaproteobacteria</taxon>
        <taxon>Rickettsiales</taxon>
        <taxon>Anaplasmataceae</taxon>
        <taxon>Candidatus Neoehrlichia</taxon>
    </lineage>
</organism>
<dbReference type="EMBL" id="CP089286">
    <property type="protein sequence ID" value="UTO55136.1"/>
    <property type="molecule type" value="Genomic_DNA"/>
</dbReference>
<dbReference type="RefSeq" id="WP_218194285.1">
    <property type="nucleotide sequence ID" value="NZ_CP054597.1"/>
</dbReference>
<dbReference type="AlphaFoldDB" id="A0A9Q9BTT4"/>
<proteinExistence type="predicted"/>
<protein>
    <submittedName>
        <fullName evidence="2">Metallophosphoesterase</fullName>
    </submittedName>
</protein>
<keyword evidence="5" id="KW-1185">Reference proteome</keyword>
<gene>
    <name evidence="3" type="ORF">LUA81_02910</name>
    <name evidence="2" type="ORF">LUA82_02930</name>
</gene>